<reference evidence="2" key="1">
    <citation type="journal article" date="2008" name="Nat. Genet.">
        <title>The Pristionchus pacificus genome provides a unique perspective on nematode lifestyle and parasitism.</title>
        <authorList>
            <person name="Dieterich C."/>
            <person name="Clifton S.W."/>
            <person name="Schuster L.N."/>
            <person name="Chinwalla A."/>
            <person name="Delehaunty K."/>
            <person name="Dinkelacker I."/>
            <person name="Fulton L."/>
            <person name="Fulton R."/>
            <person name="Godfrey J."/>
            <person name="Minx P."/>
            <person name="Mitreva M."/>
            <person name="Roeseler W."/>
            <person name="Tian H."/>
            <person name="Witte H."/>
            <person name="Yang S.P."/>
            <person name="Wilson R.K."/>
            <person name="Sommer R.J."/>
        </authorList>
    </citation>
    <scope>NUCLEOTIDE SEQUENCE [LARGE SCALE GENOMIC DNA]</scope>
    <source>
        <strain evidence="2">PS312</strain>
    </source>
</reference>
<reference evidence="1" key="2">
    <citation type="submission" date="2022-06" db="UniProtKB">
        <authorList>
            <consortium name="EnsemblMetazoa"/>
        </authorList>
    </citation>
    <scope>IDENTIFICATION</scope>
    <source>
        <strain evidence="1">PS312</strain>
    </source>
</reference>
<dbReference type="Proteomes" id="UP000005239">
    <property type="component" value="Unassembled WGS sequence"/>
</dbReference>
<proteinExistence type="predicted"/>
<gene>
    <name evidence="1" type="primary">WBGene00118901</name>
</gene>
<name>A0A2A6CLG7_PRIPA</name>
<keyword evidence="2" id="KW-1185">Reference proteome</keyword>
<organism evidence="1 2">
    <name type="scientific">Pristionchus pacificus</name>
    <name type="common">Parasitic nematode worm</name>
    <dbReference type="NCBI Taxonomy" id="54126"/>
    <lineage>
        <taxon>Eukaryota</taxon>
        <taxon>Metazoa</taxon>
        <taxon>Ecdysozoa</taxon>
        <taxon>Nematoda</taxon>
        <taxon>Chromadorea</taxon>
        <taxon>Rhabditida</taxon>
        <taxon>Rhabditina</taxon>
        <taxon>Diplogasteromorpha</taxon>
        <taxon>Diplogasteroidea</taxon>
        <taxon>Neodiplogasteridae</taxon>
        <taxon>Pristionchus</taxon>
    </lineage>
</organism>
<dbReference type="AlphaFoldDB" id="A0A2A6CLG7"/>
<accession>A0A2A6CLG7</accession>
<sequence>MIRLSTSCQFPSSAHSPSKSVHFQLGNVSEASSSGKSHATPIRSILKGRQFSNLLKMANDKMLRELEQCVEERDRIVASIDCSPVDVSRLSPRTQRAQTRYREDMAEDRDRISALIEDKFNLLRHTLKEEDMVIFSFSFSFLSSYEVK</sequence>
<accession>A0A8R1UJJ4</accession>
<dbReference type="EnsemblMetazoa" id="PPA29347.1">
    <property type="protein sequence ID" value="PPA29347.1"/>
    <property type="gene ID" value="WBGene00118901"/>
</dbReference>
<protein>
    <submittedName>
        <fullName evidence="1">Uncharacterized protein</fullName>
    </submittedName>
</protein>
<evidence type="ECO:0000313" key="2">
    <source>
        <dbReference type="Proteomes" id="UP000005239"/>
    </source>
</evidence>
<evidence type="ECO:0000313" key="1">
    <source>
        <dbReference type="EnsemblMetazoa" id="PPA29347.1"/>
    </source>
</evidence>